<evidence type="ECO:0000313" key="12">
    <source>
        <dbReference type="EMBL" id="MDO6575271.1"/>
    </source>
</evidence>
<dbReference type="AlphaFoldDB" id="A0AAW7YST3"/>
<organism evidence="12 13">
    <name type="scientific">Staphylococcus pasteuri_A</name>
    <dbReference type="NCBI Taxonomy" id="3062664"/>
    <lineage>
        <taxon>Bacteria</taxon>
        <taxon>Bacillati</taxon>
        <taxon>Bacillota</taxon>
        <taxon>Bacilli</taxon>
        <taxon>Bacillales</taxon>
        <taxon>Staphylococcaceae</taxon>
        <taxon>Staphylococcus</taxon>
    </lineage>
</organism>
<dbReference type="InterPro" id="IPR029044">
    <property type="entry name" value="Nucleotide-diphossugar_trans"/>
</dbReference>
<comment type="function">
    <text evidence="7">Catalyzes the glycosylation of 4,4'-diaponeurosporenoate, i.e. the esterification of glucose at the C1'' position with the carboxyl group of 4,4'-diaponeurosporenic acid, to form glycosyl-4,4'-diaponeurosporenoate. This is a step in the biosynthesis of staphyloxanthin, an orange pigment present in most staphylococci strains.</text>
</comment>
<proteinExistence type="inferred from homology"/>
<dbReference type="GO" id="GO:0016757">
    <property type="term" value="F:glycosyltransferase activity"/>
    <property type="evidence" value="ECO:0007669"/>
    <property type="project" value="UniProtKB-KW"/>
</dbReference>
<keyword evidence="13" id="KW-1185">Reference proteome</keyword>
<dbReference type="PANTHER" id="PTHR43646:SF2">
    <property type="entry name" value="GLYCOSYLTRANSFERASE 2-LIKE DOMAIN-CONTAINING PROTEIN"/>
    <property type="match status" value="1"/>
</dbReference>
<evidence type="ECO:0000256" key="8">
    <source>
        <dbReference type="ARBA" id="ARBA00037904"/>
    </source>
</evidence>
<comment type="pathway">
    <text evidence="8">Carotenoid biosynthesis; staphyloxanthin biosynthesis; staphyloxanthin from farnesyl diphosphate: step 4/5.</text>
</comment>
<keyword evidence="4 12" id="KW-0808">Transferase</keyword>
<dbReference type="RefSeq" id="WP_303522282.1">
    <property type="nucleotide sequence ID" value="NZ_JAUOQO010000433.1"/>
</dbReference>
<keyword evidence="5" id="KW-0125">Carotenoid biosynthesis</keyword>
<evidence type="ECO:0000256" key="10">
    <source>
        <dbReference type="ARBA" id="ARBA00040345"/>
    </source>
</evidence>
<accession>A0AAW7YST3</accession>
<evidence type="ECO:0000256" key="6">
    <source>
        <dbReference type="ARBA" id="ARBA00023136"/>
    </source>
</evidence>
<protein>
    <recommendedName>
        <fullName evidence="10">4,4'-diaponeurosporenoate glycosyltransferase</fullName>
    </recommendedName>
</protein>
<dbReference type="GO" id="GO:0016117">
    <property type="term" value="P:carotenoid biosynthetic process"/>
    <property type="evidence" value="ECO:0007669"/>
    <property type="project" value="UniProtKB-KW"/>
</dbReference>
<dbReference type="SUPFAM" id="SSF53448">
    <property type="entry name" value="Nucleotide-diphospho-sugar transferases"/>
    <property type="match status" value="1"/>
</dbReference>
<evidence type="ECO:0000256" key="7">
    <source>
        <dbReference type="ARBA" id="ARBA00037281"/>
    </source>
</evidence>
<evidence type="ECO:0000256" key="9">
    <source>
        <dbReference type="ARBA" id="ARBA00038120"/>
    </source>
</evidence>
<evidence type="ECO:0000313" key="13">
    <source>
        <dbReference type="Proteomes" id="UP001170310"/>
    </source>
</evidence>
<feature type="domain" description="Glycosyltransferase 2-like" evidence="11">
    <location>
        <begin position="11"/>
        <end position="63"/>
    </location>
</feature>
<feature type="non-terminal residue" evidence="12">
    <location>
        <position position="87"/>
    </location>
</feature>
<sequence length="87" mass="9551">ADVVTGPPSRGAQLRRGADAAQGDWLLFLHADSQLSQGWTGPVLDHLARDTAACFCLAFRSRHPMARLTAAWANLRSRMFNLPYGDQ</sequence>
<dbReference type="InterPro" id="IPR001173">
    <property type="entry name" value="Glyco_trans_2-like"/>
</dbReference>
<keyword evidence="6" id="KW-0472">Membrane</keyword>
<evidence type="ECO:0000256" key="4">
    <source>
        <dbReference type="ARBA" id="ARBA00022679"/>
    </source>
</evidence>
<dbReference type="EMBL" id="JAUOQO010000433">
    <property type="protein sequence ID" value="MDO6575271.1"/>
    <property type="molecule type" value="Genomic_DNA"/>
</dbReference>
<evidence type="ECO:0000256" key="5">
    <source>
        <dbReference type="ARBA" id="ARBA00022746"/>
    </source>
</evidence>
<keyword evidence="3 12" id="KW-0328">Glycosyltransferase</keyword>
<dbReference type="Gene3D" id="3.90.550.10">
    <property type="entry name" value="Spore Coat Polysaccharide Biosynthesis Protein SpsA, Chain A"/>
    <property type="match status" value="1"/>
</dbReference>
<comment type="similarity">
    <text evidence="9">Belongs to the glycosyltransferase 2 family. CrtQ subfamily.</text>
</comment>
<keyword evidence="2" id="KW-1003">Cell membrane</keyword>
<feature type="non-terminal residue" evidence="12">
    <location>
        <position position="1"/>
    </location>
</feature>
<dbReference type="Proteomes" id="UP001170310">
    <property type="component" value="Unassembled WGS sequence"/>
</dbReference>
<dbReference type="Pfam" id="PF00535">
    <property type="entry name" value="Glycos_transf_2"/>
    <property type="match status" value="1"/>
</dbReference>
<gene>
    <name evidence="12" type="ORF">Q4528_14235</name>
</gene>
<evidence type="ECO:0000256" key="1">
    <source>
        <dbReference type="ARBA" id="ARBA00004236"/>
    </source>
</evidence>
<evidence type="ECO:0000256" key="3">
    <source>
        <dbReference type="ARBA" id="ARBA00022676"/>
    </source>
</evidence>
<name>A0AAW7YST3_9STAP</name>
<evidence type="ECO:0000259" key="11">
    <source>
        <dbReference type="Pfam" id="PF00535"/>
    </source>
</evidence>
<comment type="subcellular location">
    <subcellularLocation>
        <location evidence="1">Cell membrane</location>
    </subcellularLocation>
</comment>
<comment type="caution">
    <text evidence="12">The sequence shown here is derived from an EMBL/GenBank/DDBJ whole genome shotgun (WGS) entry which is preliminary data.</text>
</comment>
<dbReference type="GO" id="GO:0005886">
    <property type="term" value="C:plasma membrane"/>
    <property type="evidence" value="ECO:0007669"/>
    <property type="project" value="UniProtKB-SubCell"/>
</dbReference>
<dbReference type="PANTHER" id="PTHR43646">
    <property type="entry name" value="GLYCOSYLTRANSFERASE"/>
    <property type="match status" value="1"/>
</dbReference>
<reference evidence="12" key="1">
    <citation type="submission" date="2023-07" db="EMBL/GenBank/DDBJ databases">
        <title>Genome content predicts the carbon catabolic preferences of heterotrophic bacteria.</title>
        <authorList>
            <person name="Gralka M."/>
        </authorList>
    </citation>
    <scope>NUCLEOTIDE SEQUENCE</scope>
    <source>
        <strain evidence="12">E2R20</strain>
    </source>
</reference>
<evidence type="ECO:0000256" key="2">
    <source>
        <dbReference type="ARBA" id="ARBA00022475"/>
    </source>
</evidence>